<protein>
    <submittedName>
        <fullName evidence="1">Uncharacterized protein</fullName>
    </submittedName>
</protein>
<dbReference type="Proteomes" id="UP000008229">
    <property type="component" value="Chromosome"/>
</dbReference>
<accession>D3F0P6</accession>
<organism evidence="1 2">
    <name type="scientific">Conexibacter woesei (strain DSM 14684 / CCUG 47730 / CIP 108061 / JCM 11494 / NBRC 100937 / ID131577)</name>
    <dbReference type="NCBI Taxonomy" id="469383"/>
    <lineage>
        <taxon>Bacteria</taxon>
        <taxon>Bacillati</taxon>
        <taxon>Actinomycetota</taxon>
        <taxon>Thermoleophilia</taxon>
        <taxon>Solirubrobacterales</taxon>
        <taxon>Conexibacteraceae</taxon>
        <taxon>Conexibacter</taxon>
    </lineage>
</organism>
<dbReference type="AlphaFoldDB" id="D3F0P6"/>
<reference evidence="1 2" key="1">
    <citation type="journal article" date="2010" name="Stand. Genomic Sci.">
        <title>Complete genome sequence of Conexibacter woesei type strain (ID131577).</title>
        <authorList>
            <person name="Pukall R."/>
            <person name="Lapidus A."/>
            <person name="Glavina Del Rio T."/>
            <person name="Copeland A."/>
            <person name="Tice H."/>
            <person name="Cheng J.-F."/>
            <person name="Lucas S."/>
            <person name="Chen F."/>
            <person name="Nolan M."/>
            <person name="Bruce D."/>
            <person name="Goodwin L."/>
            <person name="Pitluck S."/>
            <person name="Mavromatis K."/>
            <person name="Ivanova N."/>
            <person name="Ovchinnikova G."/>
            <person name="Pati A."/>
            <person name="Chen A."/>
            <person name="Palaniappan K."/>
            <person name="Land M."/>
            <person name="Hauser L."/>
            <person name="Chang Y.-J."/>
            <person name="Jeffries C.D."/>
            <person name="Chain P."/>
            <person name="Meincke L."/>
            <person name="Sims D."/>
            <person name="Brettin T."/>
            <person name="Detter J.C."/>
            <person name="Rohde M."/>
            <person name="Goeker M."/>
            <person name="Bristow J."/>
            <person name="Eisen J.A."/>
            <person name="Markowitz V."/>
            <person name="Kyrpides N.C."/>
            <person name="Klenk H.-P."/>
            <person name="Hugenholtz P."/>
        </authorList>
    </citation>
    <scope>NUCLEOTIDE SEQUENCE [LARGE SCALE GENOMIC DNA]</scope>
    <source>
        <strain evidence="2">DSM 14684 / CIP 108061 / JCM 11494 / NBRC 100937 / ID131577</strain>
    </source>
</reference>
<evidence type="ECO:0000313" key="1">
    <source>
        <dbReference type="EMBL" id="ADB53980.1"/>
    </source>
</evidence>
<evidence type="ECO:0000313" key="2">
    <source>
        <dbReference type="Proteomes" id="UP000008229"/>
    </source>
</evidence>
<dbReference type="HOGENOM" id="CLU_1793200_0_0_11"/>
<reference evidence="2" key="2">
    <citation type="submission" date="2010-01" db="EMBL/GenBank/DDBJ databases">
        <title>The complete genome of Conexibacter woesei DSM 14684.</title>
        <authorList>
            <consortium name="US DOE Joint Genome Institute (JGI-PGF)"/>
            <person name="Lucas S."/>
            <person name="Copeland A."/>
            <person name="Lapidus A."/>
            <person name="Glavina del Rio T."/>
            <person name="Dalin E."/>
            <person name="Tice H."/>
            <person name="Bruce D."/>
            <person name="Goodwin L."/>
            <person name="Pitluck S."/>
            <person name="Kyrpides N."/>
            <person name="Mavromatis K."/>
            <person name="Ivanova N."/>
            <person name="Mikhailova N."/>
            <person name="Chertkov O."/>
            <person name="Brettin T."/>
            <person name="Detter J.C."/>
            <person name="Han C."/>
            <person name="Larimer F."/>
            <person name="Land M."/>
            <person name="Hauser L."/>
            <person name="Markowitz V."/>
            <person name="Cheng J.-F."/>
            <person name="Hugenholtz P."/>
            <person name="Woyke T."/>
            <person name="Wu D."/>
            <person name="Pukall R."/>
            <person name="Steenblock K."/>
            <person name="Schneider S."/>
            <person name="Klenk H.-P."/>
            <person name="Eisen J.A."/>
        </authorList>
    </citation>
    <scope>NUCLEOTIDE SEQUENCE [LARGE SCALE GENOMIC DNA]</scope>
    <source>
        <strain evidence="2">DSM 14684 / CIP 108061 / JCM 11494 / NBRC 100937 / ID131577</strain>
    </source>
</reference>
<keyword evidence="2" id="KW-1185">Reference proteome</keyword>
<sequence>MVVEGGRVARGSEGRGSIARMSPRTLVAGIALGRLALGAVLMAAPRKVVGPGWIGAEAERPAAGVLLRAVGARDVAIAAGTLLALRQGSALKPWVAAGAIADGTDFVATLAAGQAIPPQARAGVGVLAGGGFGSQLGLLRALDA</sequence>
<name>D3F0P6_CONWI</name>
<dbReference type="EMBL" id="CP001854">
    <property type="protein sequence ID" value="ADB53980.1"/>
    <property type="molecule type" value="Genomic_DNA"/>
</dbReference>
<gene>
    <name evidence="1" type="ordered locus">Cwoe_5575</name>
</gene>
<proteinExistence type="predicted"/>
<dbReference type="KEGG" id="cwo:Cwoe_5575"/>